<gene>
    <name evidence="1" type="ORF">X805_37690</name>
</gene>
<name>A0A059KHE9_9BURK</name>
<sequence length="47" mass="5199">MGREKKGGHFGPQLNYCCMHACNSCNPAPGWTAGDRASSSRLIYRIR</sequence>
<reference evidence="1 2" key="1">
    <citation type="journal article" date="2014" name="FEMS Microbiol. Ecol.">
        <title>Sphaerotilus natans encrusted with nanoball-shaped Fe(III) oxide minerals formed by nitrate-reducing mixotrophic Fe(II) oxidation.</title>
        <authorList>
            <person name="Park S."/>
            <person name="Kim D.H."/>
            <person name="Lee J.H."/>
            <person name="Hur H.G."/>
        </authorList>
    </citation>
    <scope>NUCLEOTIDE SEQUENCE [LARGE SCALE GENOMIC DNA]</scope>
    <source>
        <strain evidence="1 2">DSM 6575</strain>
    </source>
</reference>
<comment type="caution">
    <text evidence="1">The sequence shown here is derived from an EMBL/GenBank/DDBJ whole genome shotgun (WGS) entry which is preliminary data.</text>
</comment>
<keyword evidence="2" id="KW-1185">Reference proteome</keyword>
<protein>
    <submittedName>
        <fullName evidence="1">Uncharacterized protein</fullName>
    </submittedName>
</protein>
<evidence type="ECO:0000313" key="1">
    <source>
        <dbReference type="EMBL" id="KDB50634.1"/>
    </source>
</evidence>
<evidence type="ECO:0000313" key="2">
    <source>
        <dbReference type="Proteomes" id="UP000026714"/>
    </source>
</evidence>
<accession>A0A059KHE9</accession>
<dbReference type="EMBL" id="AZRA01000123">
    <property type="protein sequence ID" value="KDB50634.1"/>
    <property type="molecule type" value="Genomic_DNA"/>
</dbReference>
<organism evidence="1 2">
    <name type="scientific">Sphaerotilus natans subsp. natans DSM 6575</name>
    <dbReference type="NCBI Taxonomy" id="1286631"/>
    <lineage>
        <taxon>Bacteria</taxon>
        <taxon>Pseudomonadati</taxon>
        <taxon>Pseudomonadota</taxon>
        <taxon>Betaproteobacteria</taxon>
        <taxon>Burkholderiales</taxon>
        <taxon>Sphaerotilaceae</taxon>
        <taxon>Sphaerotilus</taxon>
    </lineage>
</organism>
<dbReference type="Proteomes" id="UP000026714">
    <property type="component" value="Unassembled WGS sequence"/>
</dbReference>
<proteinExistence type="predicted"/>
<dbReference type="AlphaFoldDB" id="A0A059KHE9"/>